<dbReference type="AlphaFoldDB" id="A0A937XJY7"/>
<evidence type="ECO:0000256" key="14">
    <source>
        <dbReference type="ARBA" id="ARBA00042865"/>
    </source>
</evidence>
<accession>A0A937XJY7</accession>
<evidence type="ECO:0000256" key="10">
    <source>
        <dbReference type="ARBA" id="ARBA00023034"/>
    </source>
</evidence>
<dbReference type="GO" id="GO:0030158">
    <property type="term" value="F:protein xylosyltransferase activity"/>
    <property type="evidence" value="ECO:0007669"/>
    <property type="project" value="InterPro"/>
</dbReference>
<keyword evidence="10" id="KW-0333">Golgi apparatus</keyword>
<keyword evidence="6" id="KW-0479">Metal-binding</keyword>
<sequence>MRLAYIISAYKLPDQLVRLVNRLNADGISFYIHVDRKSSEQVYRGMADPLAGSANVSFLKRHTCNWGDFGHVRATLSGIEQIINSGAACDYVVLITGQDYPIKSNHHIQQFLQESGGRSFIHYFTKDAPWAGRWDERHIYWHLFWGRWHLVFPRADMFESPVLNRAWNVFAKAIPLRRRMPGGLEPFYGSSYWCLSRECVEYIHRFVRDNKAFMRFFRHVAIPDEVFFQTILLNSTLKDRLVNDDLVYTDFSQHQAHPALLGKNDFSRLMSRSELFARKFDETIDGEVLDMIDAATT</sequence>
<evidence type="ECO:0000256" key="2">
    <source>
        <dbReference type="ARBA" id="ARBA00004648"/>
    </source>
</evidence>
<evidence type="ECO:0000256" key="4">
    <source>
        <dbReference type="ARBA" id="ARBA00022679"/>
    </source>
</evidence>
<gene>
    <name evidence="15" type="ORF">FJY68_14135</name>
</gene>
<comment type="subcellular location">
    <subcellularLocation>
        <location evidence="2">Endoplasmic reticulum membrane</location>
        <topology evidence="2">Single-pass type II membrane protein</topology>
    </subcellularLocation>
    <subcellularLocation>
        <location evidence="1">Golgi apparatus membrane</location>
        <topology evidence="1">Single-pass type II membrane protein</topology>
    </subcellularLocation>
</comment>
<organism evidence="15 16">
    <name type="scientific">candidate division WOR-3 bacterium</name>
    <dbReference type="NCBI Taxonomy" id="2052148"/>
    <lineage>
        <taxon>Bacteria</taxon>
        <taxon>Bacteria division WOR-3</taxon>
    </lineage>
</organism>
<evidence type="ECO:0000256" key="3">
    <source>
        <dbReference type="ARBA" id="ARBA00022676"/>
    </source>
</evidence>
<keyword evidence="13" id="KW-0325">Glycoprotein</keyword>
<evidence type="ECO:0000256" key="6">
    <source>
        <dbReference type="ARBA" id="ARBA00022723"/>
    </source>
</evidence>
<evidence type="ECO:0000256" key="13">
    <source>
        <dbReference type="ARBA" id="ARBA00023180"/>
    </source>
</evidence>
<evidence type="ECO:0000256" key="9">
    <source>
        <dbReference type="ARBA" id="ARBA00022989"/>
    </source>
</evidence>
<evidence type="ECO:0000256" key="7">
    <source>
        <dbReference type="ARBA" id="ARBA00022824"/>
    </source>
</evidence>
<dbReference type="Proteomes" id="UP000779900">
    <property type="component" value="Unassembled WGS sequence"/>
</dbReference>
<keyword evidence="7" id="KW-0256">Endoplasmic reticulum</keyword>
<evidence type="ECO:0000256" key="1">
    <source>
        <dbReference type="ARBA" id="ARBA00004323"/>
    </source>
</evidence>
<dbReference type="Pfam" id="PF02485">
    <property type="entry name" value="Branch"/>
    <property type="match status" value="1"/>
</dbReference>
<evidence type="ECO:0000256" key="8">
    <source>
        <dbReference type="ARBA" id="ARBA00022968"/>
    </source>
</evidence>
<dbReference type="GO" id="GO:0015012">
    <property type="term" value="P:heparan sulfate proteoglycan biosynthetic process"/>
    <property type="evidence" value="ECO:0007669"/>
    <property type="project" value="TreeGrafter"/>
</dbReference>
<dbReference type="EMBL" id="VGIR01000188">
    <property type="protein sequence ID" value="MBM3332961.1"/>
    <property type="molecule type" value="Genomic_DNA"/>
</dbReference>
<keyword evidence="12" id="KW-1015">Disulfide bond</keyword>
<dbReference type="GO" id="GO:0046872">
    <property type="term" value="F:metal ion binding"/>
    <property type="evidence" value="ECO:0007669"/>
    <property type="project" value="UniProtKB-KW"/>
</dbReference>
<proteinExistence type="predicted"/>
<dbReference type="PANTHER" id="PTHR46025">
    <property type="entry name" value="XYLOSYLTRANSFERASE OXT"/>
    <property type="match status" value="1"/>
</dbReference>
<dbReference type="PANTHER" id="PTHR46025:SF3">
    <property type="entry name" value="XYLOSYLTRANSFERASE OXT"/>
    <property type="match status" value="1"/>
</dbReference>
<name>A0A937XJY7_UNCW3</name>
<evidence type="ECO:0000313" key="15">
    <source>
        <dbReference type="EMBL" id="MBM3332961.1"/>
    </source>
</evidence>
<dbReference type="GO" id="GO:0050650">
    <property type="term" value="P:chondroitin sulfate proteoglycan biosynthetic process"/>
    <property type="evidence" value="ECO:0007669"/>
    <property type="project" value="TreeGrafter"/>
</dbReference>
<dbReference type="GO" id="GO:0016020">
    <property type="term" value="C:membrane"/>
    <property type="evidence" value="ECO:0007669"/>
    <property type="project" value="InterPro"/>
</dbReference>
<keyword evidence="9" id="KW-1133">Transmembrane helix</keyword>
<evidence type="ECO:0000256" key="11">
    <source>
        <dbReference type="ARBA" id="ARBA00023136"/>
    </source>
</evidence>
<comment type="caution">
    <text evidence="15">The sequence shown here is derived from an EMBL/GenBank/DDBJ whole genome shotgun (WGS) entry which is preliminary data.</text>
</comment>
<protein>
    <recommendedName>
        <fullName evidence="14">Peptide O-xylosyltransferase</fullName>
    </recommendedName>
</protein>
<evidence type="ECO:0000313" key="16">
    <source>
        <dbReference type="Proteomes" id="UP000779900"/>
    </source>
</evidence>
<keyword evidence="8" id="KW-0735">Signal-anchor</keyword>
<evidence type="ECO:0000256" key="5">
    <source>
        <dbReference type="ARBA" id="ARBA00022692"/>
    </source>
</evidence>
<reference evidence="15" key="1">
    <citation type="submission" date="2019-03" db="EMBL/GenBank/DDBJ databases">
        <title>Lake Tanganyika Metagenome-Assembled Genomes (MAGs).</title>
        <authorList>
            <person name="Tran P."/>
        </authorList>
    </citation>
    <scope>NUCLEOTIDE SEQUENCE</scope>
    <source>
        <strain evidence="15">K_DeepCast_150m_m2_040</strain>
    </source>
</reference>
<keyword evidence="11" id="KW-0472">Membrane</keyword>
<evidence type="ECO:0000256" key="12">
    <source>
        <dbReference type="ARBA" id="ARBA00023157"/>
    </source>
</evidence>
<keyword evidence="4" id="KW-0808">Transferase</keyword>
<dbReference type="InterPro" id="IPR043538">
    <property type="entry name" value="XYLT"/>
</dbReference>
<keyword evidence="5" id="KW-0812">Transmembrane</keyword>
<dbReference type="InterPro" id="IPR003406">
    <property type="entry name" value="Glyco_trans_14"/>
</dbReference>
<keyword evidence="3" id="KW-0328">Glycosyltransferase</keyword>